<dbReference type="RefSeq" id="XP_033664941.1">
    <property type="nucleotide sequence ID" value="XM_033807672.1"/>
</dbReference>
<dbReference type="Pfam" id="PF00856">
    <property type="entry name" value="SET"/>
    <property type="match status" value="1"/>
</dbReference>
<dbReference type="Gene3D" id="2.170.270.10">
    <property type="entry name" value="SET domain"/>
    <property type="match status" value="1"/>
</dbReference>
<dbReference type="EMBL" id="ML993605">
    <property type="protein sequence ID" value="KAF2164052.1"/>
    <property type="molecule type" value="Genomic_DNA"/>
</dbReference>
<evidence type="ECO:0000313" key="2">
    <source>
        <dbReference type="EMBL" id="KAF2164052.1"/>
    </source>
</evidence>
<organism evidence="2 3">
    <name type="scientific">Zasmidium cellare ATCC 36951</name>
    <dbReference type="NCBI Taxonomy" id="1080233"/>
    <lineage>
        <taxon>Eukaryota</taxon>
        <taxon>Fungi</taxon>
        <taxon>Dikarya</taxon>
        <taxon>Ascomycota</taxon>
        <taxon>Pezizomycotina</taxon>
        <taxon>Dothideomycetes</taxon>
        <taxon>Dothideomycetidae</taxon>
        <taxon>Mycosphaerellales</taxon>
        <taxon>Mycosphaerellaceae</taxon>
        <taxon>Zasmidium</taxon>
    </lineage>
</organism>
<dbReference type="InterPro" id="IPR001214">
    <property type="entry name" value="SET_dom"/>
</dbReference>
<evidence type="ECO:0000259" key="1">
    <source>
        <dbReference type="PROSITE" id="PS50280"/>
    </source>
</evidence>
<keyword evidence="3" id="KW-1185">Reference proteome</keyword>
<dbReference type="AlphaFoldDB" id="A0A6A6CDR0"/>
<dbReference type="SUPFAM" id="SSF82199">
    <property type="entry name" value="SET domain"/>
    <property type="match status" value="1"/>
</dbReference>
<gene>
    <name evidence="2" type="ORF">M409DRAFT_25401</name>
</gene>
<name>A0A6A6CDR0_ZASCE</name>
<dbReference type="OrthoDB" id="265717at2759"/>
<dbReference type="InterPro" id="IPR046341">
    <property type="entry name" value="SET_dom_sf"/>
</dbReference>
<proteinExistence type="predicted"/>
<dbReference type="PANTHER" id="PTHR47332">
    <property type="entry name" value="SET DOMAIN-CONTAINING PROTEIN 5"/>
    <property type="match status" value="1"/>
</dbReference>
<feature type="domain" description="SET" evidence="1">
    <location>
        <begin position="27"/>
        <end position="164"/>
    </location>
</feature>
<dbReference type="InterPro" id="IPR053185">
    <property type="entry name" value="SET_domain_protein"/>
</dbReference>
<dbReference type="PANTHER" id="PTHR47332:SF2">
    <property type="entry name" value="SET-6"/>
    <property type="match status" value="1"/>
</dbReference>
<accession>A0A6A6CDR0</accession>
<evidence type="ECO:0000313" key="3">
    <source>
        <dbReference type="Proteomes" id="UP000799537"/>
    </source>
</evidence>
<dbReference type="PROSITE" id="PS50280">
    <property type="entry name" value="SET"/>
    <property type="match status" value="1"/>
</dbReference>
<protein>
    <recommendedName>
        <fullName evidence="1">SET domain-containing protein</fullName>
    </recommendedName>
</protein>
<sequence>MSSGKKITIDQVHIPSDYGSVLPRSFDYFEIKEAEGKGLGAFATRPIKAFTTVFPEQSIMSFNKDRSQVSENNLIAAYKNLSSQDKHIFDNMRNCHGICGCKSGLFFANAFGLPGGVGCFPIRSRLNHSCQANCMIDTHEKYYEKRITVLKDLEPGDELTFHYYLNTQFMTYEQRRADFRDVPSASLGPHRGILPDMVMASYMLLFCHLAEAEGVIVGSLLGTSFVKLIHCVMFRSAMKRVRQLPESILTNVQTWWKKAHSNGSGGSVLDYFDNMLWDTVGLFMSCVRDDGKIDSKNFDCPLRDVTEDNSWSEVMVALGIQSKQSIRYTPYFA</sequence>
<dbReference type="Proteomes" id="UP000799537">
    <property type="component" value="Unassembled WGS sequence"/>
</dbReference>
<dbReference type="GeneID" id="54560944"/>
<dbReference type="SMART" id="SM00317">
    <property type="entry name" value="SET"/>
    <property type="match status" value="1"/>
</dbReference>
<reference evidence="2" key="1">
    <citation type="journal article" date="2020" name="Stud. Mycol.">
        <title>101 Dothideomycetes genomes: a test case for predicting lifestyles and emergence of pathogens.</title>
        <authorList>
            <person name="Haridas S."/>
            <person name="Albert R."/>
            <person name="Binder M."/>
            <person name="Bloem J."/>
            <person name="Labutti K."/>
            <person name="Salamov A."/>
            <person name="Andreopoulos B."/>
            <person name="Baker S."/>
            <person name="Barry K."/>
            <person name="Bills G."/>
            <person name="Bluhm B."/>
            <person name="Cannon C."/>
            <person name="Castanera R."/>
            <person name="Culley D."/>
            <person name="Daum C."/>
            <person name="Ezra D."/>
            <person name="Gonzalez J."/>
            <person name="Henrissat B."/>
            <person name="Kuo A."/>
            <person name="Liang C."/>
            <person name="Lipzen A."/>
            <person name="Lutzoni F."/>
            <person name="Magnuson J."/>
            <person name="Mondo S."/>
            <person name="Nolan M."/>
            <person name="Ohm R."/>
            <person name="Pangilinan J."/>
            <person name="Park H.-J."/>
            <person name="Ramirez L."/>
            <person name="Alfaro M."/>
            <person name="Sun H."/>
            <person name="Tritt A."/>
            <person name="Yoshinaga Y."/>
            <person name="Zwiers L.-H."/>
            <person name="Turgeon B."/>
            <person name="Goodwin S."/>
            <person name="Spatafora J."/>
            <person name="Crous P."/>
            <person name="Grigoriev I."/>
        </authorList>
    </citation>
    <scope>NUCLEOTIDE SEQUENCE</scope>
    <source>
        <strain evidence="2">ATCC 36951</strain>
    </source>
</reference>